<dbReference type="InterPro" id="IPR012334">
    <property type="entry name" value="Pectin_lyas_fold"/>
</dbReference>
<proteinExistence type="predicted"/>
<sequence length="441" mass="47026">MRRLILLPLCATLPLHAATYQVGPTRAYHSLNALFAAVTPGADDVVEVDGDVTYPGGVVVPEEAGGSEGHPLVIRGLRVNGHRPIISGSTNTVEFRQSDHLVFEGFEVTGGTSRCILQGAHDVTVRDSVIHGCAGHGILSTDEYSGSFTLEYSEIYDAGSGSTRHPLYIQSDEITHPGSLFRMRYCYVHDGNGGNLLKDRHERSQIHYNWFEGAAYHELELIGPDEETQQPGWSVDLVREDQDVVGNVIVHSNPAFDSVIRVGGDGSGQSKGRARFVNNTILVTSGHDTTVFRIFDGIQAVEAHNNVLYASAGGTIRVERTVEAEWTNGRQVGGSNNWVPTSATFVPAEWTGTLGGTNPGFANVAALDLTPTVAGALHDAGDAAPQPIAGYPVADALFPPHFQPKRALLPVDGAAVRPLDGAIDIGAIEYAGDAIFANGFD</sequence>
<dbReference type="OrthoDB" id="6327875at2"/>
<dbReference type="SUPFAM" id="SSF51126">
    <property type="entry name" value="Pectin lyase-like"/>
    <property type="match status" value="1"/>
</dbReference>
<keyword evidence="2" id="KW-0456">Lyase</keyword>
<organism evidence="2 3">
    <name type="scientific">Dokdonella fugitiva</name>
    <dbReference type="NCBI Taxonomy" id="328517"/>
    <lineage>
        <taxon>Bacteria</taxon>
        <taxon>Pseudomonadati</taxon>
        <taxon>Pseudomonadota</taxon>
        <taxon>Gammaproteobacteria</taxon>
        <taxon>Lysobacterales</taxon>
        <taxon>Rhodanobacteraceae</taxon>
        <taxon>Dokdonella</taxon>
    </lineage>
</organism>
<dbReference type="RefSeq" id="WP_131994158.1">
    <property type="nucleotide sequence ID" value="NZ_SLWQ01000002.1"/>
</dbReference>
<dbReference type="InterPro" id="IPR011050">
    <property type="entry name" value="Pectin_lyase_fold/virulence"/>
</dbReference>
<evidence type="ECO:0000256" key="1">
    <source>
        <dbReference type="SAM" id="SignalP"/>
    </source>
</evidence>
<evidence type="ECO:0000313" key="2">
    <source>
        <dbReference type="EMBL" id="TCO41698.1"/>
    </source>
</evidence>
<protein>
    <submittedName>
        <fullName evidence="2">Parallel beta helix pectate lyase-like protein</fullName>
    </submittedName>
</protein>
<dbReference type="EMBL" id="SLWQ01000002">
    <property type="protein sequence ID" value="TCO41698.1"/>
    <property type="molecule type" value="Genomic_DNA"/>
</dbReference>
<dbReference type="AlphaFoldDB" id="A0A4R2IDQ4"/>
<dbReference type="Proteomes" id="UP000294862">
    <property type="component" value="Unassembled WGS sequence"/>
</dbReference>
<keyword evidence="3" id="KW-1185">Reference proteome</keyword>
<feature type="signal peptide" evidence="1">
    <location>
        <begin position="1"/>
        <end position="17"/>
    </location>
</feature>
<name>A0A4R2IDQ4_9GAMM</name>
<feature type="chain" id="PRO_5020697292" evidence="1">
    <location>
        <begin position="18"/>
        <end position="441"/>
    </location>
</feature>
<accession>A0A4R2IDQ4</accession>
<dbReference type="Gene3D" id="2.160.20.10">
    <property type="entry name" value="Single-stranded right-handed beta-helix, Pectin lyase-like"/>
    <property type="match status" value="1"/>
</dbReference>
<dbReference type="GO" id="GO:0016829">
    <property type="term" value="F:lyase activity"/>
    <property type="evidence" value="ECO:0007669"/>
    <property type="project" value="UniProtKB-KW"/>
</dbReference>
<reference evidence="2 3" key="1">
    <citation type="journal article" date="2015" name="Stand. Genomic Sci.">
        <title>Genomic Encyclopedia of Bacterial and Archaeal Type Strains, Phase III: the genomes of soil and plant-associated and newly described type strains.</title>
        <authorList>
            <person name="Whitman W.B."/>
            <person name="Woyke T."/>
            <person name="Klenk H.P."/>
            <person name="Zhou Y."/>
            <person name="Lilburn T.G."/>
            <person name="Beck B.J."/>
            <person name="De Vos P."/>
            <person name="Vandamme P."/>
            <person name="Eisen J.A."/>
            <person name="Garrity G."/>
            <person name="Hugenholtz P."/>
            <person name="Kyrpides N.C."/>
        </authorList>
    </citation>
    <scope>NUCLEOTIDE SEQUENCE [LARGE SCALE GENOMIC DNA]</scope>
    <source>
        <strain evidence="2 3">A3</strain>
    </source>
</reference>
<evidence type="ECO:0000313" key="3">
    <source>
        <dbReference type="Proteomes" id="UP000294862"/>
    </source>
</evidence>
<comment type="caution">
    <text evidence="2">The sequence shown here is derived from an EMBL/GenBank/DDBJ whole genome shotgun (WGS) entry which is preliminary data.</text>
</comment>
<keyword evidence="1" id="KW-0732">Signal</keyword>
<gene>
    <name evidence="2" type="ORF">EV148_10248</name>
</gene>